<evidence type="ECO:0000256" key="1">
    <source>
        <dbReference type="ARBA" id="ARBA00023172"/>
    </source>
</evidence>
<dbReference type="OrthoDB" id="9788852at2"/>
<dbReference type="InterPro" id="IPR013762">
    <property type="entry name" value="Integrase-like_cat_sf"/>
</dbReference>
<dbReference type="GO" id="GO:0003677">
    <property type="term" value="F:DNA binding"/>
    <property type="evidence" value="ECO:0007669"/>
    <property type="project" value="InterPro"/>
</dbReference>
<dbReference type="PANTHER" id="PTHR30349:SF82">
    <property type="entry name" value="INTEGRASE_RECOMBINASE YOEC-RELATED"/>
    <property type="match status" value="1"/>
</dbReference>
<dbReference type="STRING" id="762845.BCR26_02495"/>
<dbReference type="GO" id="GO:0006310">
    <property type="term" value="P:DNA recombination"/>
    <property type="evidence" value="ECO:0007669"/>
    <property type="project" value="UniProtKB-KW"/>
</dbReference>
<proteinExistence type="predicted"/>
<evidence type="ECO:0000259" key="2">
    <source>
        <dbReference type="PROSITE" id="PS51898"/>
    </source>
</evidence>
<reference evidence="3 4" key="1">
    <citation type="submission" date="2016-09" db="EMBL/GenBank/DDBJ databases">
        <authorList>
            <person name="Capua I."/>
            <person name="De Benedictis P."/>
            <person name="Joannis T."/>
            <person name="Lombin L.H."/>
            <person name="Cattoli G."/>
        </authorList>
    </citation>
    <scope>NUCLEOTIDE SEQUENCE [LARGE SCALE GENOMIC DNA]</scope>
    <source>
        <strain evidence="3 4">LMG 25899</strain>
    </source>
</reference>
<dbReference type="Proteomes" id="UP000095256">
    <property type="component" value="Unassembled WGS sequence"/>
</dbReference>
<dbReference type="InterPro" id="IPR050090">
    <property type="entry name" value="Tyrosine_recombinase_XerCD"/>
</dbReference>
<accession>A0A1E5KWS2</accession>
<protein>
    <submittedName>
        <fullName evidence="3">Integrase</fullName>
    </submittedName>
</protein>
<comment type="caution">
    <text evidence="3">The sequence shown here is derived from an EMBL/GenBank/DDBJ whole genome shotgun (WGS) entry which is preliminary data.</text>
</comment>
<organism evidence="3 4">
    <name type="scientific">Enterococcus rivorum</name>
    <dbReference type="NCBI Taxonomy" id="762845"/>
    <lineage>
        <taxon>Bacteria</taxon>
        <taxon>Bacillati</taxon>
        <taxon>Bacillota</taxon>
        <taxon>Bacilli</taxon>
        <taxon>Lactobacillales</taxon>
        <taxon>Enterococcaceae</taxon>
        <taxon>Enterococcus</taxon>
    </lineage>
</organism>
<dbReference type="Pfam" id="PF00589">
    <property type="entry name" value="Phage_integrase"/>
    <property type="match status" value="1"/>
</dbReference>
<dbReference type="AlphaFoldDB" id="A0A1E5KWS2"/>
<dbReference type="RefSeq" id="WP_069698596.1">
    <property type="nucleotide sequence ID" value="NZ_JAGGMA010000001.1"/>
</dbReference>
<dbReference type="Gene3D" id="1.10.443.10">
    <property type="entry name" value="Intergrase catalytic core"/>
    <property type="match status" value="1"/>
</dbReference>
<dbReference type="InterPro" id="IPR011010">
    <property type="entry name" value="DNA_brk_join_enz"/>
</dbReference>
<gene>
    <name evidence="3" type="ORF">BCR26_02495</name>
</gene>
<feature type="domain" description="Tyr recombinase" evidence="2">
    <location>
        <begin position="5"/>
        <end position="181"/>
    </location>
</feature>
<evidence type="ECO:0000313" key="3">
    <source>
        <dbReference type="EMBL" id="OEH82321.1"/>
    </source>
</evidence>
<keyword evidence="4" id="KW-1185">Reference proteome</keyword>
<dbReference type="PROSITE" id="PS51898">
    <property type="entry name" value="TYR_RECOMBINASE"/>
    <property type="match status" value="1"/>
</dbReference>
<dbReference type="SUPFAM" id="SSF56349">
    <property type="entry name" value="DNA breaking-rejoining enzymes"/>
    <property type="match status" value="1"/>
</dbReference>
<evidence type="ECO:0000313" key="4">
    <source>
        <dbReference type="Proteomes" id="UP000095256"/>
    </source>
</evidence>
<dbReference type="EMBL" id="MIEK01000023">
    <property type="protein sequence ID" value="OEH82321.1"/>
    <property type="molecule type" value="Genomic_DNA"/>
</dbReference>
<keyword evidence="1" id="KW-0233">DNA recombination</keyword>
<sequence>MRKKENVEPLRTETEIQDFLFWLRRSKNSDRDVFLFKLGINTGLRMSDLVSLKVSDVAASVNPKIKEKKTGKTRVLFLQNLQEEIQEYTENKNLDDWLFPSRQGNHEPIKVNTVYQLYQKVANNLNRKDIGTHTVRKTFGYHYYRNTKDIATLMEIFNHTSQQITKRYIGIREEEISETFKNFKIG</sequence>
<dbReference type="InterPro" id="IPR002104">
    <property type="entry name" value="Integrase_catalytic"/>
</dbReference>
<name>A0A1E5KWS2_9ENTE</name>
<dbReference type="GO" id="GO:0015074">
    <property type="term" value="P:DNA integration"/>
    <property type="evidence" value="ECO:0007669"/>
    <property type="project" value="InterPro"/>
</dbReference>
<dbReference type="PANTHER" id="PTHR30349">
    <property type="entry name" value="PHAGE INTEGRASE-RELATED"/>
    <property type="match status" value="1"/>
</dbReference>